<dbReference type="SUPFAM" id="SSF81383">
    <property type="entry name" value="F-box domain"/>
    <property type="match status" value="1"/>
</dbReference>
<comment type="subcellular location">
    <subcellularLocation>
        <location evidence="1">Cytoplasm</location>
        <location evidence="1">Cytoskeleton</location>
        <location evidence="1">Cilium axoneme</location>
    </subcellularLocation>
</comment>
<feature type="domain" description="F-box" evidence="3">
    <location>
        <begin position="3"/>
        <end position="50"/>
    </location>
</feature>
<sequence>MPDTPLPQLPGELVTHVMRHVDQQQRLGTCSLVCRMWRAAAAAATSNVRLAPKWEPRTPVRLENLSRWLLQHAAAAAVKQLVVDYTCQSGSGGMKVPKLLQLPAAQLQQLQKLDVLQCQLSFHADARSLQQLQQPEATPTLASSSSSSRGGSRHALSSLTSLTSLALQDVELASPAELVGLSTLSSLQQLHLSNVRVARRQQQQQQEQQEQQEEDLVKQQEEDLVQQQEEDLLQQQLQLLLEDGNQLRQQVQLGLSSLT</sequence>
<dbReference type="InterPro" id="IPR032675">
    <property type="entry name" value="LRR_dom_sf"/>
</dbReference>
<dbReference type="InterPro" id="IPR036047">
    <property type="entry name" value="F-box-like_dom_sf"/>
</dbReference>
<feature type="compositionally biased region" description="Low complexity" evidence="2">
    <location>
        <begin position="141"/>
        <end position="154"/>
    </location>
</feature>
<feature type="region of interest" description="Disordered" evidence="2">
    <location>
        <begin position="203"/>
        <end position="223"/>
    </location>
</feature>
<accession>A0A383WCU0</accession>
<evidence type="ECO:0000259" key="3">
    <source>
        <dbReference type="PROSITE" id="PS50181"/>
    </source>
</evidence>
<dbReference type="PROSITE" id="PS50181">
    <property type="entry name" value="FBOX"/>
    <property type="match status" value="1"/>
</dbReference>
<evidence type="ECO:0000313" key="4">
    <source>
        <dbReference type="EMBL" id="SZX75251.1"/>
    </source>
</evidence>
<protein>
    <recommendedName>
        <fullName evidence="3">F-box domain-containing protein</fullName>
    </recommendedName>
</protein>
<dbReference type="Pfam" id="PF12937">
    <property type="entry name" value="F-box-like"/>
    <property type="match status" value="1"/>
</dbReference>
<dbReference type="SUPFAM" id="SSF52047">
    <property type="entry name" value="RNI-like"/>
    <property type="match status" value="1"/>
</dbReference>
<dbReference type="EMBL" id="FNXT01001227">
    <property type="protein sequence ID" value="SZX75251.1"/>
    <property type="molecule type" value="Genomic_DNA"/>
</dbReference>
<name>A0A383WCU0_TETOB</name>
<dbReference type="InterPro" id="IPR001810">
    <property type="entry name" value="F-box_dom"/>
</dbReference>
<evidence type="ECO:0000256" key="2">
    <source>
        <dbReference type="SAM" id="MobiDB-lite"/>
    </source>
</evidence>
<evidence type="ECO:0000313" key="5">
    <source>
        <dbReference type="Proteomes" id="UP000256970"/>
    </source>
</evidence>
<reference evidence="4 5" key="1">
    <citation type="submission" date="2016-10" db="EMBL/GenBank/DDBJ databases">
        <authorList>
            <person name="Cai Z."/>
        </authorList>
    </citation>
    <scope>NUCLEOTIDE SEQUENCE [LARGE SCALE GENOMIC DNA]</scope>
</reference>
<organism evidence="4 5">
    <name type="scientific">Tetradesmus obliquus</name>
    <name type="common">Green alga</name>
    <name type="synonym">Acutodesmus obliquus</name>
    <dbReference type="NCBI Taxonomy" id="3088"/>
    <lineage>
        <taxon>Eukaryota</taxon>
        <taxon>Viridiplantae</taxon>
        <taxon>Chlorophyta</taxon>
        <taxon>core chlorophytes</taxon>
        <taxon>Chlorophyceae</taxon>
        <taxon>CS clade</taxon>
        <taxon>Sphaeropleales</taxon>
        <taxon>Scenedesmaceae</taxon>
        <taxon>Tetradesmus</taxon>
    </lineage>
</organism>
<dbReference type="Proteomes" id="UP000256970">
    <property type="component" value="Unassembled WGS sequence"/>
</dbReference>
<gene>
    <name evidence="4" type="ORF">BQ4739_LOCUS15540</name>
</gene>
<dbReference type="Gene3D" id="1.20.1280.50">
    <property type="match status" value="1"/>
</dbReference>
<dbReference type="AlphaFoldDB" id="A0A383WCU0"/>
<evidence type="ECO:0000256" key="1">
    <source>
        <dbReference type="ARBA" id="ARBA00004430"/>
    </source>
</evidence>
<dbReference type="GO" id="GO:0005930">
    <property type="term" value="C:axoneme"/>
    <property type="evidence" value="ECO:0007669"/>
    <property type="project" value="UniProtKB-SubCell"/>
</dbReference>
<proteinExistence type="predicted"/>
<feature type="region of interest" description="Disordered" evidence="2">
    <location>
        <begin position="131"/>
        <end position="154"/>
    </location>
</feature>
<keyword evidence="5" id="KW-1185">Reference proteome</keyword>
<dbReference type="Gene3D" id="3.80.10.10">
    <property type="entry name" value="Ribonuclease Inhibitor"/>
    <property type="match status" value="1"/>
</dbReference>